<gene>
    <name evidence="2" type="ORF">UU93_C0003G0027</name>
</gene>
<evidence type="ECO:0000313" key="2">
    <source>
        <dbReference type="EMBL" id="KKS33019.1"/>
    </source>
</evidence>
<sequence>MREQKIIPDASVLGEAGNGKAREVLFGNEKRRNVWPYLFWAMIAVGVIYKISEILNSR</sequence>
<evidence type="ECO:0000313" key="3">
    <source>
        <dbReference type="Proteomes" id="UP000034160"/>
    </source>
</evidence>
<dbReference type="Proteomes" id="UP000034160">
    <property type="component" value="Unassembled WGS sequence"/>
</dbReference>
<dbReference type="EMBL" id="LCCN01000003">
    <property type="protein sequence ID" value="KKS33019.1"/>
    <property type="molecule type" value="Genomic_DNA"/>
</dbReference>
<dbReference type="STRING" id="1618356.UU93_C0003G0027"/>
<organism evidence="2 3">
    <name type="scientific">Candidatus Amesbacteria bacterium GW2011_GWA2_42_12</name>
    <dbReference type="NCBI Taxonomy" id="1618356"/>
    <lineage>
        <taxon>Bacteria</taxon>
        <taxon>Candidatus Amesiibacteriota</taxon>
    </lineage>
</organism>
<proteinExistence type="predicted"/>
<protein>
    <submittedName>
        <fullName evidence="2">Uncharacterized protein</fullName>
    </submittedName>
</protein>
<keyword evidence="1" id="KW-1133">Transmembrane helix</keyword>
<keyword evidence="1" id="KW-0812">Transmembrane</keyword>
<keyword evidence="1" id="KW-0472">Membrane</keyword>
<reference evidence="2 3" key="1">
    <citation type="journal article" date="2015" name="Nature">
        <title>rRNA introns, odd ribosomes, and small enigmatic genomes across a large radiation of phyla.</title>
        <authorList>
            <person name="Brown C.T."/>
            <person name="Hug L.A."/>
            <person name="Thomas B.C."/>
            <person name="Sharon I."/>
            <person name="Castelle C.J."/>
            <person name="Singh A."/>
            <person name="Wilkins M.J."/>
            <person name="Williams K.H."/>
            <person name="Banfield J.F."/>
        </authorList>
    </citation>
    <scope>NUCLEOTIDE SEQUENCE [LARGE SCALE GENOMIC DNA]</scope>
</reference>
<dbReference type="AlphaFoldDB" id="A0A0G0Y8I3"/>
<name>A0A0G0Y8I3_9BACT</name>
<accession>A0A0G0Y8I3</accession>
<comment type="caution">
    <text evidence="2">The sequence shown here is derived from an EMBL/GenBank/DDBJ whole genome shotgun (WGS) entry which is preliminary data.</text>
</comment>
<feature type="transmembrane region" description="Helical" evidence="1">
    <location>
        <begin position="34"/>
        <end position="52"/>
    </location>
</feature>
<evidence type="ECO:0000256" key="1">
    <source>
        <dbReference type="SAM" id="Phobius"/>
    </source>
</evidence>